<evidence type="ECO:0000313" key="3">
    <source>
        <dbReference type="EMBL" id="OHA14926.1"/>
    </source>
</evidence>
<sequence length="365" mass="39389">MYQKILHFIKYNNGFVIILGIFFFSFGISFAVSPEMRNGVYSSEETVVSVDNGPIISADLDNFNFNLRISSVTEDEKNYYAVYSYQTLAIEDGFWQNKEIEKTLTVSKEALAGKDLGLYVAQELGENINYELSYLKRVQKLEKEKGESQKIVAVAYSGLIGKLLNPKEETIEGYSPVIPEPVLDLPAGEAGVPATVELNPAAVIVSTPYSEQQPAESPEDIQAGSPQSEDSGGGEPESVLTSTPSEEPAESPPEPAQEATSTSPSLPAPEEMVDEELIQEVVEELLQSEATSTPASEDTSTPEVIPEPVIEAASTPEIVPEPEPAPEPAPTPVLEPATPAPEPAPEPTPENTPEPTPLNIETNTQ</sequence>
<feature type="compositionally biased region" description="Polar residues" evidence="1">
    <location>
        <begin position="290"/>
        <end position="302"/>
    </location>
</feature>
<evidence type="ECO:0000256" key="2">
    <source>
        <dbReference type="SAM" id="Phobius"/>
    </source>
</evidence>
<proteinExistence type="predicted"/>
<evidence type="ECO:0000313" key="4">
    <source>
        <dbReference type="Proteomes" id="UP000178116"/>
    </source>
</evidence>
<name>A0A1G2LTG9_9BACT</name>
<gene>
    <name evidence="3" type="ORF">A3A10_02975</name>
</gene>
<feature type="region of interest" description="Disordered" evidence="1">
    <location>
        <begin position="209"/>
        <end position="365"/>
    </location>
</feature>
<accession>A0A1G2LTG9</accession>
<evidence type="ECO:0000256" key="1">
    <source>
        <dbReference type="SAM" id="MobiDB-lite"/>
    </source>
</evidence>
<dbReference type="EMBL" id="MHRA01000039">
    <property type="protein sequence ID" value="OHA14926.1"/>
    <property type="molecule type" value="Genomic_DNA"/>
</dbReference>
<protein>
    <submittedName>
        <fullName evidence="3">Uncharacterized protein</fullName>
    </submittedName>
</protein>
<dbReference type="Proteomes" id="UP000178116">
    <property type="component" value="Unassembled WGS sequence"/>
</dbReference>
<feature type="transmembrane region" description="Helical" evidence="2">
    <location>
        <begin position="12"/>
        <end position="32"/>
    </location>
</feature>
<reference evidence="3 4" key="1">
    <citation type="journal article" date="2016" name="Nat. Commun.">
        <title>Thousands of microbial genomes shed light on interconnected biogeochemical processes in an aquifer system.</title>
        <authorList>
            <person name="Anantharaman K."/>
            <person name="Brown C.T."/>
            <person name="Hug L.A."/>
            <person name="Sharon I."/>
            <person name="Castelle C.J."/>
            <person name="Probst A.J."/>
            <person name="Thomas B.C."/>
            <person name="Singh A."/>
            <person name="Wilkins M.J."/>
            <person name="Karaoz U."/>
            <person name="Brodie E.L."/>
            <person name="Williams K.H."/>
            <person name="Hubbard S.S."/>
            <person name="Banfield J.F."/>
        </authorList>
    </citation>
    <scope>NUCLEOTIDE SEQUENCE [LARGE SCALE GENOMIC DNA]</scope>
</reference>
<organism evidence="3 4">
    <name type="scientific">Candidatus Tagabacteria bacterium RIFCSPLOWO2_01_FULL_42_9</name>
    <dbReference type="NCBI Taxonomy" id="1802296"/>
    <lineage>
        <taxon>Bacteria</taxon>
        <taxon>Candidatus Tagaibacteriota</taxon>
    </lineage>
</organism>
<keyword evidence="2" id="KW-0812">Transmembrane</keyword>
<feature type="compositionally biased region" description="Pro residues" evidence="1">
    <location>
        <begin position="319"/>
        <end position="356"/>
    </location>
</feature>
<feature type="compositionally biased region" description="Acidic residues" evidence="1">
    <location>
        <begin position="271"/>
        <end position="283"/>
    </location>
</feature>
<keyword evidence="2" id="KW-1133">Transmembrane helix</keyword>
<keyword evidence="2" id="KW-0472">Membrane</keyword>
<comment type="caution">
    <text evidence="3">The sequence shown here is derived from an EMBL/GenBank/DDBJ whole genome shotgun (WGS) entry which is preliminary data.</text>
</comment>
<dbReference type="AlphaFoldDB" id="A0A1G2LTG9"/>